<dbReference type="InterPro" id="IPR012373">
    <property type="entry name" value="Ferrdict_sens_TM"/>
</dbReference>
<accession>A0ABZ2YSQ2</accession>
<name>A0ABZ2YSQ2_9BACT</name>
<dbReference type="Pfam" id="PF16344">
    <property type="entry name" value="FecR_C"/>
    <property type="match status" value="1"/>
</dbReference>
<gene>
    <name evidence="4" type="ORF">WJU16_04400</name>
</gene>
<proteinExistence type="predicted"/>
<evidence type="ECO:0000256" key="1">
    <source>
        <dbReference type="SAM" id="Phobius"/>
    </source>
</evidence>
<evidence type="ECO:0000259" key="3">
    <source>
        <dbReference type="Pfam" id="PF16344"/>
    </source>
</evidence>
<dbReference type="PANTHER" id="PTHR30273">
    <property type="entry name" value="PERIPLASMIC SIGNAL SENSOR AND SIGMA FACTOR ACTIVATOR FECR-RELATED"/>
    <property type="match status" value="1"/>
</dbReference>
<keyword evidence="1" id="KW-1133">Transmembrane helix</keyword>
<keyword evidence="1" id="KW-0472">Membrane</keyword>
<evidence type="ECO:0000313" key="5">
    <source>
        <dbReference type="Proteomes" id="UP001485459"/>
    </source>
</evidence>
<dbReference type="EMBL" id="CP149822">
    <property type="protein sequence ID" value="WZN42275.1"/>
    <property type="molecule type" value="Genomic_DNA"/>
</dbReference>
<feature type="domain" description="Protein FecR C-terminal" evidence="3">
    <location>
        <begin position="248"/>
        <end position="317"/>
    </location>
</feature>
<feature type="domain" description="FecR protein" evidence="2">
    <location>
        <begin position="122"/>
        <end position="208"/>
    </location>
</feature>
<dbReference type="Pfam" id="PF04773">
    <property type="entry name" value="FecR"/>
    <property type="match status" value="1"/>
</dbReference>
<dbReference type="PANTHER" id="PTHR30273:SF2">
    <property type="entry name" value="PROTEIN FECR"/>
    <property type="match status" value="1"/>
</dbReference>
<keyword evidence="5" id="KW-1185">Reference proteome</keyword>
<keyword evidence="1" id="KW-0812">Transmembrane</keyword>
<evidence type="ECO:0000313" key="4">
    <source>
        <dbReference type="EMBL" id="WZN42275.1"/>
    </source>
</evidence>
<dbReference type="InterPro" id="IPR006860">
    <property type="entry name" value="FecR"/>
</dbReference>
<evidence type="ECO:0000259" key="2">
    <source>
        <dbReference type="Pfam" id="PF04773"/>
    </source>
</evidence>
<dbReference type="InterPro" id="IPR032508">
    <property type="entry name" value="FecR_C"/>
</dbReference>
<feature type="transmembrane region" description="Helical" evidence="1">
    <location>
        <begin position="81"/>
        <end position="99"/>
    </location>
</feature>
<dbReference type="RefSeq" id="WP_341837109.1">
    <property type="nucleotide sequence ID" value="NZ_CP149822.1"/>
</dbReference>
<organism evidence="4 5">
    <name type="scientific">Chitinophaga pollutisoli</name>
    <dbReference type="NCBI Taxonomy" id="3133966"/>
    <lineage>
        <taxon>Bacteria</taxon>
        <taxon>Pseudomonadati</taxon>
        <taxon>Bacteroidota</taxon>
        <taxon>Chitinophagia</taxon>
        <taxon>Chitinophagales</taxon>
        <taxon>Chitinophagaceae</taxon>
        <taxon>Chitinophaga</taxon>
    </lineage>
</organism>
<reference evidence="5" key="1">
    <citation type="submission" date="2024-03" db="EMBL/GenBank/DDBJ databases">
        <title>Chitinophaga horti sp. nov., isolated from garden soil.</title>
        <authorList>
            <person name="Lee D.S."/>
            <person name="Han D.M."/>
            <person name="Baek J.H."/>
            <person name="Choi D.G."/>
            <person name="Jeon J.H."/>
            <person name="Jeon C.O."/>
        </authorList>
    </citation>
    <scope>NUCLEOTIDE SEQUENCE [LARGE SCALE GENOMIC DNA]</scope>
    <source>
        <strain evidence="5">GPA1</strain>
    </source>
</reference>
<dbReference type="PIRSF" id="PIRSF018266">
    <property type="entry name" value="FecR"/>
    <property type="match status" value="1"/>
</dbReference>
<dbReference type="Gene3D" id="3.55.50.30">
    <property type="match status" value="1"/>
</dbReference>
<dbReference type="Gene3D" id="2.60.120.1440">
    <property type="match status" value="1"/>
</dbReference>
<dbReference type="Proteomes" id="UP001485459">
    <property type="component" value="Chromosome"/>
</dbReference>
<protein>
    <submittedName>
        <fullName evidence="4">FecR domain-containing protein</fullName>
    </submittedName>
</protein>
<sequence length="321" mass="35583">MDHSYFLEILQKYQQGTASPEEERFLLDSYDAFGSQPDVTPLLTDEEREKLAGLMHRNILRQIAAQQAPVRRRPHFLRWKAAAAVLVLVGAATAAYLLLRPSPASPDIAAADQSVQPKAENNLIALPDGSTVLVSTGSKLRYPGSFANKDKREVYLEGKALFTVEQQTGQPFVVHAGGLQTTVLGTTFEVAAAGEGDVTVTVFKGRVRVEDERKSLGELTAHQQIVYTAGESRQQTARQAPEWQQQDLLFDDVTLLQAARLLENRFGYSIAIPDEALREQRFSTIFGSRESLEQALKSICAFNQASYTLDSIQKTVIIYRP</sequence>